<name>A0ABX1F323_9PROT</name>
<feature type="compositionally biased region" description="Polar residues" evidence="1">
    <location>
        <begin position="212"/>
        <end position="222"/>
    </location>
</feature>
<feature type="compositionally biased region" description="Basic and acidic residues" evidence="1">
    <location>
        <begin position="193"/>
        <end position="209"/>
    </location>
</feature>
<evidence type="ECO:0000259" key="2">
    <source>
        <dbReference type="PROSITE" id="PS50222"/>
    </source>
</evidence>
<gene>
    <name evidence="3" type="ORF">HB662_18280</name>
</gene>
<dbReference type="Proteomes" id="UP000765160">
    <property type="component" value="Unassembled WGS sequence"/>
</dbReference>
<dbReference type="EMBL" id="JAAVTX010000005">
    <property type="protein sequence ID" value="NKE46734.1"/>
    <property type="molecule type" value="Genomic_DNA"/>
</dbReference>
<dbReference type="SUPFAM" id="SSF47473">
    <property type="entry name" value="EF-hand"/>
    <property type="match status" value="1"/>
</dbReference>
<dbReference type="InterPro" id="IPR002048">
    <property type="entry name" value="EF_hand_dom"/>
</dbReference>
<evidence type="ECO:0000313" key="3">
    <source>
        <dbReference type="EMBL" id="NKE46734.1"/>
    </source>
</evidence>
<dbReference type="PROSITE" id="PS50222">
    <property type="entry name" value="EF_HAND_2"/>
    <property type="match status" value="2"/>
</dbReference>
<sequence>MQARPIFLLPPVLGRPKEMKMKSMRIAILAGAALAVVAGALPAIAQPGPGPGNGGRGFAMGEAFARADSNGDSRVSRDEGWAWLQARFQEVDADRDGGVTVEEMRAFAETQMGSRGRAGAADRRAGRGMERHGQGMFRALDANSDGKVNLEEIRPFAEAMFRARDVNSDGALTREEVRPRHRGPRHGQHHNRGAGERGAGERGAGERGPAEQGNSPSAAPAN</sequence>
<dbReference type="Gene3D" id="1.10.238.10">
    <property type="entry name" value="EF-hand"/>
    <property type="match status" value="2"/>
</dbReference>
<proteinExistence type="predicted"/>
<evidence type="ECO:0000256" key="1">
    <source>
        <dbReference type="SAM" id="MobiDB-lite"/>
    </source>
</evidence>
<accession>A0ABX1F323</accession>
<feature type="domain" description="EF-hand" evidence="2">
    <location>
        <begin position="128"/>
        <end position="163"/>
    </location>
</feature>
<dbReference type="Pfam" id="PF13202">
    <property type="entry name" value="EF-hand_5"/>
    <property type="match status" value="1"/>
</dbReference>
<dbReference type="InterPro" id="IPR018247">
    <property type="entry name" value="EF_Hand_1_Ca_BS"/>
</dbReference>
<feature type="domain" description="EF-hand" evidence="2">
    <location>
        <begin position="79"/>
        <end position="114"/>
    </location>
</feature>
<organism evidence="3 4">
    <name type="scientific">Falsiroseomonas frigidaquae</name>
    <dbReference type="NCBI Taxonomy" id="487318"/>
    <lineage>
        <taxon>Bacteria</taxon>
        <taxon>Pseudomonadati</taxon>
        <taxon>Pseudomonadota</taxon>
        <taxon>Alphaproteobacteria</taxon>
        <taxon>Acetobacterales</taxon>
        <taxon>Roseomonadaceae</taxon>
        <taxon>Falsiroseomonas</taxon>
    </lineage>
</organism>
<protein>
    <recommendedName>
        <fullName evidence="2">EF-hand domain-containing protein</fullName>
    </recommendedName>
</protein>
<dbReference type="InterPro" id="IPR011992">
    <property type="entry name" value="EF-hand-dom_pair"/>
</dbReference>
<feature type="region of interest" description="Disordered" evidence="1">
    <location>
        <begin position="170"/>
        <end position="222"/>
    </location>
</feature>
<comment type="caution">
    <text evidence="3">The sequence shown here is derived from an EMBL/GenBank/DDBJ whole genome shotgun (WGS) entry which is preliminary data.</text>
</comment>
<dbReference type="RefSeq" id="WP_168051305.1">
    <property type="nucleotide sequence ID" value="NZ_JAATJR010000005.1"/>
</dbReference>
<evidence type="ECO:0000313" key="4">
    <source>
        <dbReference type="Proteomes" id="UP000765160"/>
    </source>
</evidence>
<dbReference type="SMART" id="SM00054">
    <property type="entry name" value="EFh"/>
    <property type="match status" value="2"/>
</dbReference>
<reference evidence="3 4" key="1">
    <citation type="submission" date="2020-03" db="EMBL/GenBank/DDBJ databases">
        <title>Roseomonas selenitidurans sp. nov. isolated from soil.</title>
        <authorList>
            <person name="Liu H."/>
        </authorList>
    </citation>
    <scope>NUCLEOTIDE SEQUENCE [LARGE SCALE GENOMIC DNA]</scope>
    <source>
        <strain evidence="3 4">JCM 15073</strain>
    </source>
</reference>
<dbReference type="PROSITE" id="PS00018">
    <property type="entry name" value="EF_HAND_1"/>
    <property type="match status" value="1"/>
</dbReference>
<feature type="compositionally biased region" description="Basic residues" evidence="1">
    <location>
        <begin position="179"/>
        <end position="192"/>
    </location>
</feature>
<dbReference type="Pfam" id="PF13499">
    <property type="entry name" value="EF-hand_7"/>
    <property type="match status" value="1"/>
</dbReference>
<keyword evidence="4" id="KW-1185">Reference proteome</keyword>